<comment type="cofactor">
    <cofactor evidence="1 10">
        <name>Mg(2+)</name>
        <dbReference type="ChEBI" id="CHEBI:18420"/>
    </cofactor>
</comment>
<accession>A0A9D2Q7U8</accession>
<name>A0A9D2Q7U8_9FIRM</name>
<sequence length="310" mass="34641">MLCGPTASGKTALAVMLAKALDGEVISADSMQIYSGLTVGTAAPQPEEMQGIAHHLIGVIPPQQSFSVADWTAAAAEKIADIHRRGKIPIIAGGTGLYLSSLMNGVRFQEEKTDPALREKLREELGREGAEAMHARLMAVDAPYAQTLHPNNTGRVLRALEVYLQTGQTMTERLADSLMPEKPYDVCLYGLNYDSRTELYEKIERRVDIMMEKGILDEARLVYKNRECWHTAAQAIGYKEFFPFFEGTMPLELCVDELKKATRHYAKRQLTWFRRMEGIVWERAADPQAAQRIAQAFLQKALPKADEALI</sequence>
<keyword evidence="8 10" id="KW-0460">Magnesium</keyword>
<keyword evidence="7 10" id="KW-0067">ATP-binding</keyword>
<evidence type="ECO:0000256" key="1">
    <source>
        <dbReference type="ARBA" id="ARBA00001946"/>
    </source>
</evidence>
<proteinExistence type="inferred from homology"/>
<dbReference type="HAMAP" id="MF_00185">
    <property type="entry name" value="IPP_trans"/>
    <property type="match status" value="1"/>
</dbReference>
<dbReference type="EMBL" id="DWWA01000051">
    <property type="protein sequence ID" value="HJC73052.1"/>
    <property type="molecule type" value="Genomic_DNA"/>
</dbReference>
<feature type="site" description="Interaction with substrate tRNA" evidence="10">
    <location>
        <position position="118"/>
    </location>
</feature>
<comment type="catalytic activity">
    <reaction evidence="9 10 11">
        <text>adenosine(37) in tRNA + dimethylallyl diphosphate = N(6)-dimethylallyladenosine(37) in tRNA + diphosphate</text>
        <dbReference type="Rhea" id="RHEA:26482"/>
        <dbReference type="Rhea" id="RHEA-COMP:10162"/>
        <dbReference type="Rhea" id="RHEA-COMP:10375"/>
        <dbReference type="ChEBI" id="CHEBI:33019"/>
        <dbReference type="ChEBI" id="CHEBI:57623"/>
        <dbReference type="ChEBI" id="CHEBI:74411"/>
        <dbReference type="ChEBI" id="CHEBI:74415"/>
        <dbReference type="EC" id="2.5.1.75"/>
    </reaction>
</comment>
<evidence type="ECO:0000256" key="9">
    <source>
        <dbReference type="ARBA" id="ARBA00049563"/>
    </source>
</evidence>
<dbReference type="GO" id="GO:0052381">
    <property type="term" value="F:tRNA dimethylallyltransferase activity"/>
    <property type="evidence" value="ECO:0007669"/>
    <property type="project" value="UniProtKB-UniRule"/>
</dbReference>
<organism evidence="14 15">
    <name type="scientific">Candidatus Ruthenibacterium merdavium</name>
    <dbReference type="NCBI Taxonomy" id="2838752"/>
    <lineage>
        <taxon>Bacteria</taxon>
        <taxon>Bacillati</taxon>
        <taxon>Bacillota</taxon>
        <taxon>Clostridia</taxon>
        <taxon>Eubacteriales</taxon>
        <taxon>Oscillospiraceae</taxon>
        <taxon>Ruthenibacterium</taxon>
    </lineage>
</organism>
<comment type="similarity">
    <text evidence="3 10 13">Belongs to the IPP transferase family.</text>
</comment>
<dbReference type="GO" id="GO:0005524">
    <property type="term" value="F:ATP binding"/>
    <property type="evidence" value="ECO:0007669"/>
    <property type="project" value="UniProtKB-UniRule"/>
</dbReference>
<dbReference type="SUPFAM" id="SSF52540">
    <property type="entry name" value="P-loop containing nucleoside triphosphate hydrolases"/>
    <property type="match status" value="1"/>
</dbReference>
<evidence type="ECO:0000256" key="13">
    <source>
        <dbReference type="RuleBase" id="RU003785"/>
    </source>
</evidence>
<comment type="function">
    <text evidence="2 10 12">Catalyzes the transfer of a dimethylallyl group onto the adenine at position 37 in tRNAs that read codons beginning with uridine, leading to the formation of N6-(dimethylallyl)adenosine (i(6)A).</text>
</comment>
<comment type="caution">
    <text evidence="14">The sequence shown here is derived from an EMBL/GenBank/DDBJ whole genome shotgun (WGS) entry which is preliminary data.</text>
</comment>
<evidence type="ECO:0000256" key="12">
    <source>
        <dbReference type="RuleBase" id="RU003784"/>
    </source>
</evidence>
<comment type="caution">
    <text evidence="10">Lacks conserved residue(s) required for the propagation of feature annotation.</text>
</comment>
<comment type="subunit">
    <text evidence="10">Monomer.</text>
</comment>
<evidence type="ECO:0000256" key="6">
    <source>
        <dbReference type="ARBA" id="ARBA00022741"/>
    </source>
</evidence>
<feature type="region of interest" description="Interaction with substrate tRNA" evidence="10">
    <location>
        <begin position="29"/>
        <end position="32"/>
    </location>
</feature>
<evidence type="ECO:0000256" key="2">
    <source>
        <dbReference type="ARBA" id="ARBA00003213"/>
    </source>
</evidence>
<keyword evidence="4 10" id="KW-0808">Transferase</keyword>
<evidence type="ECO:0000256" key="8">
    <source>
        <dbReference type="ARBA" id="ARBA00022842"/>
    </source>
</evidence>
<dbReference type="AlphaFoldDB" id="A0A9D2Q7U8"/>
<feature type="binding site" evidence="10">
    <location>
        <begin position="6"/>
        <end position="11"/>
    </location>
    <ligand>
        <name>substrate</name>
    </ligand>
</feature>
<evidence type="ECO:0000256" key="3">
    <source>
        <dbReference type="ARBA" id="ARBA00005842"/>
    </source>
</evidence>
<evidence type="ECO:0000256" key="4">
    <source>
        <dbReference type="ARBA" id="ARBA00022679"/>
    </source>
</evidence>
<keyword evidence="5 10" id="KW-0819">tRNA processing</keyword>
<dbReference type="Gene3D" id="3.40.50.300">
    <property type="entry name" value="P-loop containing nucleotide triphosphate hydrolases"/>
    <property type="match status" value="1"/>
</dbReference>
<feature type="binding site" evidence="10">
    <location>
        <begin position="4"/>
        <end position="11"/>
    </location>
    <ligand>
        <name>ATP</name>
        <dbReference type="ChEBI" id="CHEBI:30616"/>
    </ligand>
</feature>
<keyword evidence="6 10" id="KW-0547">Nucleotide-binding</keyword>
<evidence type="ECO:0000313" key="15">
    <source>
        <dbReference type="Proteomes" id="UP000823918"/>
    </source>
</evidence>
<dbReference type="Gene3D" id="1.10.20.140">
    <property type="match status" value="1"/>
</dbReference>
<evidence type="ECO:0000313" key="14">
    <source>
        <dbReference type="EMBL" id="HJC73052.1"/>
    </source>
</evidence>
<gene>
    <name evidence="10 14" type="primary">miaA</name>
    <name evidence="14" type="ORF">H9698_09720</name>
</gene>
<reference evidence="14" key="1">
    <citation type="journal article" date="2021" name="PeerJ">
        <title>Extensive microbial diversity within the chicken gut microbiome revealed by metagenomics and culture.</title>
        <authorList>
            <person name="Gilroy R."/>
            <person name="Ravi A."/>
            <person name="Getino M."/>
            <person name="Pursley I."/>
            <person name="Horton D.L."/>
            <person name="Alikhan N.F."/>
            <person name="Baker D."/>
            <person name="Gharbi K."/>
            <person name="Hall N."/>
            <person name="Watson M."/>
            <person name="Adriaenssens E.M."/>
            <person name="Foster-Nyarko E."/>
            <person name="Jarju S."/>
            <person name="Secka A."/>
            <person name="Antonio M."/>
            <person name="Oren A."/>
            <person name="Chaudhuri R.R."/>
            <person name="La Ragione R."/>
            <person name="Hildebrand F."/>
            <person name="Pallen M.J."/>
        </authorList>
    </citation>
    <scope>NUCLEOTIDE SEQUENCE</scope>
    <source>
        <strain evidence="14">5933</strain>
    </source>
</reference>
<dbReference type="InterPro" id="IPR039657">
    <property type="entry name" value="Dimethylallyltransferase"/>
</dbReference>
<protein>
    <recommendedName>
        <fullName evidence="10">tRNA dimethylallyltransferase</fullName>
        <ecNumber evidence="10">2.5.1.75</ecNumber>
    </recommendedName>
    <alternativeName>
        <fullName evidence="10">Dimethylallyl diphosphate:tRNA dimethylallyltransferase</fullName>
        <shortName evidence="10">DMAPP:tRNA dimethylallyltransferase</shortName>
        <shortName evidence="10">DMATase</shortName>
    </alternativeName>
    <alternativeName>
        <fullName evidence="10">Isopentenyl-diphosphate:tRNA isopentenyltransferase</fullName>
        <shortName evidence="10">IPP transferase</shortName>
        <shortName evidence="10">IPPT</shortName>
        <shortName evidence="10">IPTase</shortName>
    </alternativeName>
</protein>
<dbReference type="PANTHER" id="PTHR11088:SF60">
    <property type="entry name" value="TRNA DIMETHYLALLYLTRANSFERASE"/>
    <property type="match status" value="1"/>
</dbReference>
<reference evidence="14" key="2">
    <citation type="submission" date="2021-04" db="EMBL/GenBank/DDBJ databases">
        <authorList>
            <person name="Gilroy R."/>
        </authorList>
    </citation>
    <scope>NUCLEOTIDE SEQUENCE</scope>
    <source>
        <strain evidence="14">5933</strain>
    </source>
</reference>
<dbReference type="InterPro" id="IPR027417">
    <property type="entry name" value="P-loop_NTPase"/>
</dbReference>
<dbReference type="PANTHER" id="PTHR11088">
    <property type="entry name" value="TRNA DIMETHYLALLYLTRANSFERASE"/>
    <property type="match status" value="1"/>
</dbReference>
<evidence type="ECO:0000256" key="10">
    <source>
        <dbReference type="HAMAP-Rule" id="MF_00185"/>
    </source>
</evidence>
<dbReference type="GO" id="GO:0006400">
    <property type="term" value="P:tRNA modification"/>
    <property type="evidence" value="ECO:0007669"/>
    <property type="project" value="TreeGrafter"/>
</dbReference>
<dbReference type="EC" id="2.5.1.75" evidence="10"/>
<dbReference type="Pfam" id="PF01715">
    <property type="entry name" value="IPPT"/>
    <property type="match status" value="1"/>
</dbReference>
<dbReference type="Proteomes" id="UP000823918">
    <property type="component" value="Unassembled WGS sequence"/>
</dbReference>
<evidence type="ECO:0000256" key="11">
    <source>
        <dbReference type="RuleBase" id="RU003783"/>
    </source>
</evidence>
<feature type="site" description="Interaction with substrate tRNA" evidence="10">
    <location>
        <position position="95"/>
    </location>
</feature>
<evidence type="ECO:0000256" key="5">
    <source>
        <dbReference type="ARBA" id="ARBA00022694"/>
    </source>
</evidence>
<dbReference type="NCBIfam" id="TIGR00174">
    <property type="entry name" value="miaA"/>
    <property type="match status" value="1"/>
</dbReference>
<dbReference type="InterPro" id="IPR018022">
    <property type="entry name" value="IPT"/>
</dbReference>
<evidence type="ECO:0000256" key="7">
    <source>
        <dbReference type="ARBA" id="ARBA00022840"/>
    </source>
</evidence>